<name>A0A9N9S955_PHACE</name>
<dbReference type="GO" id="GO:0008053">
    <property type="term" value="P:mitochondrial fusion"/>
    <property type="evidence" value="ECO:0007669"/>
    <property type="project" value="InterPro"/>
</dbReference>
<dbReference type="Pfam" id="PF10265">
    <property type="entry name" value="Miga"/>
    <property type="match status" value="1"/>
</dbReference>
<dbReference type="OrthoDB" id="6759640at2759"/>
<feature type="transmembrane region" description="Helical" evidence="2">
    <location>
        <begin position="33"/>
        <end position="52"/>
    </location>
</feature>
<dbReference type="Proteomes" id="UP001153737">
    <property type="component" value="Chromosome 10"/>
</dbReference>
<keyword evidence="2" id="KW-0472">Membrane</keyword>
<proteinExistence type="predicted"/>
<sequence>MILSINLGYFKEHLSFLRQLIPERPLLSTSQKLVIVSVSTSVVVFGVLSNYLRRKKRVIDPSKLKDTSQYRRAVFSTVSGKRSRTSGIRSPNGEVGSIASSGRRSAAYSDKFNKQGSIASGKGSIASGSLVSSGLPIPEGLNTSNLTPQQLGVMGRSVTSENVEKV</sequence>
<accession>A0A9N9S955</accession>
<protein>
    <submittedName>
        <fullName evidence="3">Uncharacterized protein</fullName>
    </submittedName>
</protein>
<reference evidence="3" key="1">
    <citation type="submission" date="2022-01" db="EMBL/GenBank/DDBJ databases">
        <authorList>
            <person name="King R."/>
        </authorList>
    </citation>
    <scope>NUCLEOTIDE SEQUENCE</scope>
</reference>
<organism evidence="3 4">
    <name type="scientific">Phaedon cochleariae</name>
    <name type="common">Mustard beetle</name>
    <dbReference type="NCBI Taxonomy" id="80249"/>
    <lineage>
        <taxon>Eukaryota</taxon>
        <taxon>Metazoa</taxon>
        <taxon>Ecdysozoa</taxon>
        <taxon>Arthropoda</taxon>
        <taxon>Hexapoda</taxon>
        <taxon>Insecta</taxon>
        <taxon>Pterygota</taxon>
        <taxon>Neoptera</taxon>
        <taxon>Endopterygota</taxon>
        <taxon>Coleoptera</taxon>
        <taxon>Polyphaga</taxon>
        <taxon>Cucujiformia</taxon>
        <taxon>Chrysomeloidea</taxon>
        <taxon>Chrysomelidae</taxon>
        <taxon>Chrysomelinae</taxon>
        <taxon>Chrysomelini</taxon>
        <taxon>Phaedon</taxon>
    </lineage>
</organism>
<feature type="region of interest" description="Disordered" evidence="1">
    <location>
        <begin position="81"/>
        <end position="101"/>
    </location>
</feature>
<evidence type="ECO:0000313" key="4">
    <source>
        <dbReference type="Proteomes" id="UP001153737"/>
    </source>
</evidence>
<keyword evidence="2" id="KW-0812">Transmembrane</keyword>
<dbReference type="InterPro" id="IPR019392">
    <property type="entry name" value="Miga"/>
</dbReference>
<keyword evidence="2" id="KW-1133">Transmembrane helix</keyword>
<keyword evidence="4" id="KW-1185">Reference proteome</keyword>
<dbReference type="AlphaFoldDB" id="A0A9N9S955"/>
<evidence type="ECO:0000256" key="2">
    <source>
        <dbReference type="SAM" id="Phobius"/>
    </source>
</evidence>
<dbReference type="EMBL" id="OU896716">
    <property type="protein sequence ID" value="CAG9814541.1"/>
    <property type="molecule type" value="Genomic_DNA"/>
</dbReference>
<reference evidence="3" key="2">
    <citation type="submission" date="2022-10" db="EMBL/GenBank/DDBJ databases">
        <authorList>
            <consortium name="ENA_rothamsted_submissions"/>
            <consortium name="culmorum"/>
            <person name="King R."/>
        </authorList>
    </citation>
    <scope>NUCLEOTIDE SEQUENCE</scope>
</reference>
<gene>
    <name evidence="3" type="ORF">PHAECO_LOCUS1760</name>
</gene>
<evidence type="ECO:0000256" key="1">
    <source>
        <dbReference type="SAM" id="MobiDB-lite"/>
    </source>
</evidence>
<evidence type="ECO:0000313" key="3">
    <source>
        <dbReference type="EMBL" id="CAG9814541.1"/>
    </source>
</evidence>